<sequence>MLSVIGSTGTLDGFSNGPRTLYLTGQTYHCILPSGVPQHPIHWMLYGETDRPTYNVNKYHVPSGIVTMFRDLLVEENLLYVGLEIYCQRVDQHDKVLELWIENRPNGNKTAALISTANGLRTDPRAFYVWN</sequence>
<name>A0ABR3FRP3_9AGAR</name>
<evidence type="ECO:0000313" key="1">
    <source>
        <dbReference type="EMBL" id="KAL0578111.1"/>
    </source>
</evidence>
<proteinExistence type="predicted"/>
<reference evidence="1 2" key="1">
    <citation type="submission" date="2024-02" db="EMBL/GenBank/DDBJ databases">
        <title>A draft genome for the cacao thread blight pathogen Marasmius crinis-equi.</title>
        <authorList>
            <person name="Cohen S.P."/>
            <person name="Baruah I.K."/>
            <person name="Amoako-Attah I."/>
            <person name="Bukari Y."/>
            <person name="Meinhardt L.W."/>
            <person name="Bailey B.A."/>
        </authorList>
    </citation>
    <scope>NUCLEOTIDE SEQUENCE [LARGE SCALE GENOMIC DNA]</scope>
    <source>
        <strain evidence="1 2">GH-76</strain>
    </source>
</reference>
<dbReference type="EMBL" id="JBAHYK010000119">
    <property type="protein sequence ID" value="KAL0578111.1"/>
    <property type="molecule type" value="Genomic_DNA"/>
</dbReference>
<gene>
    <name evidence="1" type="ORF">V5O48_003890</name>
</gene>
<protein>
    <submittedName>
        <fullName evidence="1">Uncharacterized protein</fullName>
    </submittedName>
</protein>
<organism evidence="1 2">
    <name type="scientific">Marasmius crinis-equi</name>
    <dbReference type="NCBI Taxonomy" id="585013"/>
    <lineage>
        <taxon>Eukaryota</taxon>
        <taxon>Fungi</taxon>
        <taxon>Dikarya</taxon>
        <taxon>Basidiomycota</taxon>
        <taxon>Agaricomycotina</taxon>
        <taxon>Agaricomycetes</taxon>
        <taxon>Agaricomycetidae</taxon>
        <taxon>Agaricales</taxon>
        <taxon>Marasmiineae</taxon>
        <taxon>Marasmiaceae</taxon>
        <taxon>Marasmius</taxon>
    </lineage>
</organism>
<accession>A0ABR3FRP3</accession>
<dbReference type="Proteomes" id="UP001465976">
    <property type="component" value="Unassembled WGS sequence"/>
</dbReference>
<evidence type="ECO:0000313" key="2">
    <source>
        <dbReference type="Proteomes" id="UP001465976"/>
    </source>
</evidence>
<comment type="caution">
    <text evidence="1">The sequence shown here is derived from an EMBL/GenBank/DDBJ whole genome shotgun (WGS) entry which is preliminary data.</text>
</comment>
<keyword evidence="2" id="KW-1185">Reference proteome</keyword>